<keyword evidence="2" id="KW-0732">Signal</keyword>
<proteinExistence type="predicted"/>
<evidence type="ECO:0000313" key="3">
    <source>
        <dbReference type="EMBL" id="WOO39670.1"/>
    </source>
</evidence>
<dbReference type="CDD" id="cd11576">
    <property type="entry name" value="GH99_GH71_like_2"/>
    <property type="match status" value="1"/>
</dbReference>
<dbReference type="Proteomes" id="UP001304300">
    <property type="component" value="Chromosome"/>
</dbReference>
<dbReference type="Gene3D" id="3.20.20.80">
    <property type="entry name" value="Glycosidases"/>
    <property type="match status" value="1"/>
</dbReference>
<keyword evidence="4" id="KW-1185">Reference proteome</keyword>
<feature type="chain" id="PRO_5043030035" evidence="2">
    <location>
        <begin position="24"/>
        <end position="457"/>
    </location>
</feature>
<dbReference type="RefSeq" id="WP_317831645.1">
    <property type="nucleotide sequence ID" value="NZ_CP136920.1"/>
</dbReference>
<accession>A0AAQ3L9A8</accession>
<gene>
    <name evidence="3" type="ORF">RZN69_13690</name>
</gene>
<feature type="compositionally biased region" description="Polar residues" evidence="1">
    <location>
        <begin position="436"/>
        <end position="447"/>
    </location>
</feature>
<evidence type="ECO:0000256" key="2">
    <source>
        <dbReference type="SAM" id="SignalP"/>
    </source>
</evidence>
<evidence type="ECO:0000313" key="4">
    <source>
        <dbReference type="Proteomes" id="UP001304300"/>
    </source>
</evidence>
<dbReference type="GO" id="GO:0016787">
    <property type="term" value="F:hydrolase activity"/>
    <property type="evidence" value="ECO:0007669"/>
    <property type="project" value="UniProtKB-KW"/>
</dbReference>
<dbReference type="EMBL" id="CP136920">
    <property type="protein sequence ID" value="WOO39670.1"/>
    <property type="molecule type" value="Genomic_DNA"/>
</dbReference>
<keyword evidence="3" id="KW-0378">Hydrolase</keyword>
<protein>
    <submittedName>
        <fullName evidence="3">Glycoside hydrolase family 71/99-like protein</fullName>
    </submittedName>
</protein>
<feature type="signal peptide" evidence="2">
    <location>
        <begin position="1"/>
        <end position="23"/>
    </location>
</feature>
<reference evidence="3 4" key="1">
    <citation type="submission" date="2023-10" db="EMBL/GenBank/DDBJ databases">
        <title>Rubellicoccus peritrichatus gen. nov., sp. nov., isolated from an algae of coral reef tank.</title>
        <authorList>
            <person name="Luo J."/>
        </authorList>
    </citation>
    <scope>NUCLEOTIDE SEQUENCE [LARGE SCALE GENOMIC DNA]</scope>
    <source>
        <strain evidence="3 4">CR14</strain>
    </source>
</reference>
<evidence type="ECO:0000256" key="1">
    <source>
        <dbReference type="SAM" id="MobiDB-lite"/>
    </source>
</evidence>
<feature type="region of interest" description="Disordered" evidence="1">
    <location>
        <begin position="436"/>
        <end position="457"/>
    </location>
</feature>
<organism evidence="3 4">
    <name type="scientific">Rubellicoccus peritrichatus</name>
    <dbReference type="NCBI Taxonomy" id="3080537"/>
    <lineage>
        <taxon>Bacteria</taxon>
        <taxon>Pseudomonadati</taxon>
        <taxon>Verrucomicrobiota</taxon>
        <taxon>Opitutia</taxon>
        <taxon>Puniceicoccales</taxon>
        <taxon>Cerasicoccaceae</taxon>
        <taxon>Rubellicoccus</taxon>
    </lineage>
</organism>
<dbReference type="KEGG" id="puo:RZN69_13690"/>
<dbReference type="AlphaFoldDB" id="A0AAQ3L9A8"/>
<sequence>MLKYLRKCLVGTILFLGIMASYAEEEASLHGVASSMRPYTGIHVPGVSTTTLKGKVMCGYQGWFAAKGDGSGRGWVHFGPGGHFAPGECTIDLWPDMSEMDLDEKYPTSFRHQDGKTAYVFSSYNWKTVMRHFRWMQEHGIDGVFLQRFGASVRRQNAMYDHRNVVTSNVQAGANRYGRTWAMMYDLSGLRAGEIEKVVIEDWKRLVDRMKITSDKSYLHHKGKPVVAVWGIGFGDDRKYTLDECEKLVKFLKNDKQYGGNTVMLGVPTYWRSLSRDSVSDKALHDIILQADIVSPWTVGRYGSLQQVGGYAKDVLGPDIEWTKQNNFDYLPVAFPGFSWQNLQKTRGKDVKLNQIPRLDGQFLWSQAASFKQAGAEMLYVAMFDELDEGTAIFKCTNDPPVGESHFVTYEGLQSDHYLWLTGRIGELLRSESNATANMPIRNTQQDAEGDAASRTP</sequence>
<name>A0AAQ3L9A8_9BACT</name>